<dbReference type="InterPro" id="IPR034660">
    <property type="entry name" value="DinB/YfiT-like"/>
</dbReference>
<keyword evidence="2" id="KW-0378">Hydrolase</keyword>
<dbReference type="InterPro" id="IPR024775">
    <property type="entry name" value="DinB-like"/>
</dbReference>
<dbReference type="Proteomes" id="UP000249645">
    <property type="component" value="Unassembled WGS sequence"/>
</dbReference>
<comment type="caution">
    <text evidence="2">The sequence shown here is derived from an EMBL/GenBank/DDBJ whole genome shotgun (WGS) entry which is preliminary data.</text>
</comment>
<dbReference type="SUPFAM" id="SSF109854">
    <property type="entry name" value="DinB/YfiT-like putative metalloenzymes"/>
    <property type="match status" value="1"/>
</dbReference>
<evidence type="ECO:0000313" key="3">
    <source>
        <dbReference type="Proteomes" id="UP000249645"/>
    </source>
</evidence>
<name>A0A2W5GLZ6_9SPHI</name>
<dbReference type="EMBL" id="QFOI01000391">
    <property type="protein sequence ID" value="PZP43099.1"/>
    <property type="molecule type" value="Genomic_DNA"/>
</dbReference>
<sequence>MEKISIQYPIGKYEPKPFSEKQKKEWLSDLSWLPAELENAVLNLDEGQIQMPYRDGGWTINQLIHHVADSHINAYTRFKLGLTESNPTIRPYDQDQWALLNDVKTLPFNTSLTLLFALHKRWVATLENLSAEDWLRTVQHPESEEPWTLWFMLGMYVWHGHHHTQHILKWRERNNW</sequence>
<reference evidence="2 3" key="1">
    <citation type="submission" date="2017-11" db="EMBL/GenBank/DDBJ databases">
        <title>Infants hospitalized years apart are colonized by the same room-sourced microbial strains.</title>
        <authorList>
            <person name="Brooks B."/>
            <person name="Olm M.R."/>
            <person name="Firek B.A."/>
            <person name="Baker R."/>
            <person name="Thomas B.C."/>
            <person name="Morowitz M.J."/>
            <person name="Banfield J.F."/>
        </authorList>
    </citation>
    <scope>NUCLEOTIDE SEQUENCE [LARGE SCALE GENOMIC DNA]</scope>
    <source>
        <strain evidence="2">S2_009_000_R2_76</strain>
    </source>
</reference>
<dbReference type="AlphaFoldDB" id="A0A2W5GLZ6"/>
<dbReference type="Pfam" id="PF12867">
    <property type="entry name" value="DinB_2"/>
    <property type="match status" value="1"/>
</dbReference>
<organism evidence="2 3">
    <name type="scientific">Pseudopedobacter saltans</name>
    <dbReference type="NCBI Taxonomy" id="151895"/>
    <lineage>
        <taxon>Bacteria</taxon>
        <taxon>Pseudomonadati</taxon>
        <taxon>Bacteroidota</taxon>
        <taxon>Sphingobacteriia</taxon>
        <taxon>Sphingobacteriales</taxon>
        <taxon>Sphingobacteriaceae</taxon>
        <taxon>Pseudopedobacter</taxon>
    </lineage>
</organism>
<evidence type="ECO:0000313" key="2">
    <source>
        <dbReference type="EMBL" id="PZP43099.1"/>
    </source>
</evidence>
<protein>
    <submittedName>
        <fullName evidence="2">Putative metal-dependent hydrolase</fullName>
    </submittedName>
</protein>
<dbReference type="Gene3D" id="1.20.120.450">
    <property type="entry name" value="dinb family like domain"/>
    <property type="match status" value="1"/>
</dbReference>
<gene>
    <name evidence="2" type="ORF">DI598_16160</name>
</gene>
<dbReference type="NCBIfam" id="NF009807">
    <property type="entry name" value="PRK13291.1"/>
    <property type="match status" value="1"/>
</dbReference>
<feature type="domain" description="DinB-like" evidence="1">
    <location>
        <begin position="30"/>
        <end position="167"/>
    </location>
</feature>
<evidence type="ECO:0000259" key="1">
    <source>
        <dbReference type="Pfam" id="PF12867"/>
    </source>
</evidence>
<dbReference type="GO" id="GO:0016787">
    <property type="term" value="F:hydrolase activity"/>
    <property type="evidence" value="ECO:0007669"/>
    <property type="project" value="UniProtKB-KW"/>
</dbReference>
<proteinExistence type="predicted"/>
<accession>A0A2W5GLZ6</accession>